<gene>
    <name evidence="4" type="ORF">TVAG_574690</name>
</gene>
<reference evidence="4" key="2">
    <citation type="journal article" date="2007" name="Science">
        <title>Draft genome sequence of the sexually transmitted pathogen Trichomonas vaginalis.</title>
        <authorList>
            <person name="Carlton J.M."/>
            <person name="Hirt R.P."/>
            <person name="Silva J.C."/>
            <person name="Delcher A.L."/>
            <person name="Schatz M."/>
            <person name="Zhao Q."/>
            <person name="Wortman J.R."/>
            <person name="Bidwell S.L."/>
            <person name="Alsmark U.C.M."/>
            <person name="Besteiro S."/>
            <person name="Sicheritz-Ponten T."/>
            <person name="Noel C.J."/>
            <person name="Dacks J.B."/>
            <person name="Foster P.G."/>
            <person name="Simillion C."/>
            <person name="Van de Peer Y."/>
            <person name="Miranda-Saavedra D."/>
            <person name="Barton G.J."/>
            <person name="Westrop G.D."/>
            <person name="Mueller S."/>
            <person name="Dessi D."/>
            <person name="Fiori P.L."/>
            <person name="Ren Q."/>
            <person name="Paulsen I."/>
            <person name="Zhang H."/>
            <person name="Bastida-Corcuera F.D."/>
            <person name="Simoes-Barbosa A."/>
            <person name="Brown M.T."/>
            <person name="Hayes R.D."/>
            <person name="Mukherjee M."/>
            <person name="Okumura C.Y."/>
            <person name="Schneider R."/>
            <person name="Smith A.J."/>
            <person name="Vanacova S."/>
            <person name="Villalvazo M."/>
            <person name="Haas B.J."/>
            <person name="Pertea M."/>
            <person name="Feldblyum T.V."/>
            <person name="Utterback T.R."/>
            <person name="Shu C.L."/>
            <person name="Osoegawa K."/>
            <person name="de Jong P.J."/>
            <person name="Hrdy I."/>
            <person name="Horvathova L."/>
            <person name="Zubacova Z."/>
            <person name="Dolezal P."/>
            <person name="Malik S.B."/>
            <person name="Logsdon J.M. Jr."/>
            <person name="Henze K."/>
            <person name="Gupta A."/>
            <person name="Wang C.C."/>
            <person name="Dunne R.L."/>
            <person name="Upcroft J.A."/>
            <person name="Upcroft P."/>
            <person name="White O."/>
            <person name="Salzberg S.L."/>
            <person name="Tang P."/>
            <person name="Chiu C.-H."/>
            <person name="Lee Y.-S."/>
            <person name="Embley T.M."/>
            <person name="Coombs G.H."/>
            <person name="Mottram J.C."/>
            <person name="Tachezy J."/>
            <person name="Fraser-Liggett C.M."/>
            <person name="Johnson P.J."/>
        </authorList>
    </citation>
    <scope>NUCLEOTIDE SEQUENCE [LARGE SCALE GENOMIC DNA]</scope>
    <source>
        <strain evidence="4">G3</strain>
    </source>
</reference>
<evidence type="ECO:0000313" key="4">
    <source>
        <dbReference type="EMBL" id="EAX89333.1"/>
    </source>
</evidence>
<accession>A2G0H6</accession>
<name>A2G0H6_TRIV3</name>
<dbReference type="Pfam" id="PF02525">
    <property type="entry name" value="Flavodoxin_2"/>
    <property type="match status" value="1"/>
</dbReference>
<dbReference type="PANTHER" id="PTHR10204:SF34">
    <property type="entry name" value="NAD(P)H DEHYDROGENASE [QUINONE] 1 ISOFORM 1"/>
    <property type="match status" value="1"/>
</dbReference>
<dbReference type="EMBL" id="DS114209">
    <property type="protein sequence ID" value="EAX89333.1"/>
    <property type="molecule type" value="Genomic_DNA"/>
</dbReference>
<sequence>MRVLILIAHADSTHKATAFRIAKAAEEAFDAAKIEYREVILHEAGFDQTLTERDFIERKSDHFDYIANRVEGNIVDVIVKQEQNVAWATNILVVGPMWYFRYPACFQAWIERVLSGTKGEGKRVSFVISNEADEEYYSEHSPEAGSIEQLLFSEYVAFIYSKYTVTRPLGYYNAGMGKIPDPEKEKVWMAKFKKIVVDLDKWQLWGTHANKPPLSPDTMIE</sequence>
<proteinExistence type="inferred from homology"/>
<dbReference type="KEGG" id="tva:4747003"/>
<dbReference type="InterPro" id="IPR029039">
    <property type="entry name" value="Flavoprotein-like_sf"/>
</dbReference>
<organism evidence="4 5">
    <name type="scientific">Trichomonas vaginalis (strain ATCC PRA-98 / G3)</name>
    <dbReference type="NCBI Taxonomy" id="412133"/>
    <lineage>
        <taxon>Eukaryota</taxon>
        <taxon>Metamonada</taxon>
        <taxon>Parabasalia</taxon>
        <taxon>Trichomonadida</taxon>
        <taxon>Trichomonadidae</taxon>
        <taxon>Trichomonas</taxon>
    </lineage>
</organism>
<dbReference type="RefSeq" id="XP_001302263.1">
    <property type="nucleotide sequence ID" value="XM_001302262.1"/>
</dbReference>
<dbReference type="InterPro" id="IPR003680">
    <property type="entry name" value="Flavodoxin_fold"/>
</dbReference>
<dbReference type="GO" id="GO:0005829">
    <property type="term" value="C:cytosol"/>
    <property type="evidence" value="ECO:0000318"/>
    <property type="project" value="GO_Central"/>
</dbReference>
<dbReference type="VEuPathDB" id="TrichDB:TVAGG3_0791720"/>
<dbReference type="PANTHER" id="PTHR10204">
    <property type="entry name" value="NAD P H OXIDOREDUCTASE-RELATED"/>
    <property type="match status" value="1"/>
</dbReference>
<comment type="similarity">
    <text evidence="1">Belongs to the NAD(P)H dehydrogenase (quinone) family.</text>
</comment>
<dbReference type="SMR" id="A2G0H6"/>
<evidence type="ECO:0000256" key="1">
    <source>
        <dbReference type="ARBA" id="ARBA00006252"/>
    </source>
</evidence>
<feature type="domain" description="Flavodoxin-like fold" evidence="3">
    <location>
        <begin position="1"/>
        <end position="178"/>
    </location>
</feature>
<dbReference type="Gene3D" id="3.40.50.360">
    <property type="match status" value="1"/>
</dbReference>
<dbReference type="VEuPathDB" id="TrichDB:TVAG_574690"/>
<evidence type="ECO:0000259" key="3">
    <source>
        <dbReference type="Pfam" id="PF02525"/>
    </source>
</evidence>
<dbReference type="InterPro" id="IPR051545">
    <property type="entry name" value="NAD(P)H_dehydrogenase_qn"/>
</dbReference>
<dbReference type="OrthoDB" id="26889at2759"/>
<protein>
    <recommendedName>
        <fullName evidence="3">Flavodoxin-like fold domain-containing protein</fullName>
    </recommendedName>
</protein>
<evidence type="ECO:0000256" key="2">
    <source>
        <dbReference type="ARBA" id="ARBA00023002"/>
    </source>
</evidence>
<keyword evidence="5" id="KW-1185">Reference proteome</keyword>
<dbReference type="InParanoid" id="A2G0H6"/>
<reference evidence="4" key="1">
    <citation type="submission" date="2006-10" db="EMBL/GenBank/DDBJ databases">
        <authorList>
            <person name="Amadeo P."/>
            <person name="Zhao Q."/>
            <person name="Wortman J."/>
            <person name="Fraser-Liggett C."/>
            <person name="Carlton J."/>
        </authorList>
    </citation>
    <scope>NUCLEOTIDE SEQUENCE</scope>
    <source>
        <strain evidence="4">G3</strain>
    </source>
</reference>
<dbReference type="AlphaFoldDB" id="A2G0H6"/>
<dbReference type="GO" id="GO:0003955">
    <property type="term" value="F:NAD(P)H dehydrogenase (quinone) activity"/>
    <property type="evidence" value="ECO:0000318"/>
    <property type="project" value="GO_Central"/>
</dbReference>
<evidence type="ECO:0000313" key="5">
    <source>
        <dbReference type="Proteomes" id="UP000001542"/>
    </source>
</evidence>
<keyword evidence="2" id="KW-0560">Oxidoreductase</keyword>
<dbReference type="SUPFAM" id="SSF52218">
    <property type="entry name" value="Flavoproteins"/>
    <property type="match status" value="1"/>
</dbReference>
<dbReference type="Proteomes" id="UP000001542">
    <property type="component" value="Unassembled WGS sequence"/>
</dbReference>